<reference evidence="1" key="1">
    <citation type="submission" date="2021-05" db="EMBL/GenBank/DDBJ databases">
        <authorList>
            <person name="Alioto T."/>
            <person name="Alioto T."/>
            <person name="Gomez Garrido J."/>
        </authorList>
    </citation>
    <scope>NUCLEOTIDE SEQUENCE</scope>
</reference>
<protein>
    <submittedName>
        <fullName evidence="1">Uncharacterized protein</fullName>
    </submittedName>
</protein>
<proteinExistence type="predicted"/>
<organism evidence="1">
    <name type="scientific">Cacopsylla melanoneura</name>
    <dbReference type="NCBI Taxonomy" id="428564"/>
    <lineage>
        <taxon>Eukaryota</taxon>
        <taxon>Metazoa</taxon>
        <taxon>Ecdysozoa</taxon>
        <taxon>Arthropoda</taxon>
        <taxon>Hexapoda</taxon>
        <taxon>Insecta</taxon>
        <taxon>Pterygota</taxon>
        <taxon>Neoptera</taxon>
        <taxon>Paraneoptera</taxon>
        <taxon>Hemiptera</taxon>
        <taxon>Sternorrhyncha</taxon>
        <taxon>Psylloidea</taxon>
        <taxon>Psyllidae</taxon>
        <taxon>Psyllinae</taxon>
        <taxon>Cacopsylla</taxon>
    </lineage>
</organism>
<dbReference type="EMBL" id="HBUF01616254">
    <property type="protein sequence ID" value="CAG6779933.1"/>
    <property type="molecule type" value="Transcribed_RNA"/>
</dbReference>
<sequence>MAKNNSGLVVKYGRLTWNLEETPRVLQPSKTTRRTKGGVQDHRFISSSKTKSKTKVKGELQNNIIFKRWRSYIYSLSSKGFKMTIFSQTIFQSLHAFSIAKTGKITTGRITTYLEKKVQNEHFQTIFQSLPLA</sequence>
<dbReference type="AlphaFoldDB" id="A0A8D9B7A9"/>
<accession>A0A8D9B7A9</accession>
<evidence type="ECO:0000313" key="1">
    <source>
        <dbReference type="EMBL" id="CAG6779933.1"/>
    </source>
</evidence>
<name>A0A8D9B7A9_9HEMI</name>